<dbReference type="STRING" id="1069083.GCA_000371805_01013"/>
<dbReference type="Gene3D" id="3.40.50.300">
    <property type="entry name" value="P-loop containing nucleotide triphosphate hydrolases"/>
    <property type="match status" value="2"/>
</dbReference>
<proteinExistence type="predicted"/>
<comment type="caution">
    <text evidence="2">The sequence shown here is derived from an EMBL/GenBank/DDBJ whole genome shotgun (WGS) entry which is preliminary data.</text>
</comment>
<dbReference type="GO" id="GO:0016887">
    <property type="term" value="F:ATP hydrolysis activity"/>
    <property type="evidence" value="ECO:0007669"/>
    <property type="project" value="InterPro"/>
</dbReference>
<protein>
    <submittedName>
        <fullName evidence="2">ATPase</fullName>
    </submittedName>
</protein>
<dbReference type="Pfam" id="PF07728">
    <property type="entry name" value="AAA_5"/>
    <property type="match status" value="1"/>
</dbReference>
<organism evidence="2 3">
    <name type="scientific">Methanocaldococcus villosus KIN24-T80</name>
    <dbReference type="NCBI Taxonomy" id="1069083"/>
    <lineage>
        <taxon>Archaea</taxon>
        <taxon>Methanobacteriati</taxon>
        <taxon>Methanobacteriota</taxon>
        <taxon>Methanomada group</taxon>
        <taxon>Methanococci</taxon>
        <taxon>Methanococcales</taxon>
        <taxon>Methanocaldococcaceae</taxon>
        <taxon>Methanocaldococcus</taxon>
    </lineage>
</organism>
<evidence type="ECO:0000259" key="1">
    <source>
        <dbReference type="Pfam" id="PF07728"/>
    </source>
</evidence>
<dbReference type="AlphaFoldDB" id="N6W004"/>
<accession>N6W004</accession>
<feature type="domain" description="ATPase dynein-related AAA" evidence="1">
    <location>
        <begin position="805"/>
        <end position="891"/>
    </location>
</feature>
<reference evidence="2 3" key="1">
    <citation type="journal article" date="2013" name="Genome Announc.">
        <title>Draft Genome Sequence of a Highly Flagellated, Fast-Swimming Archaeon, Methanocaldococcus villosus Strain KIN24-T80 (DSM 22612).</title>
        <authorList>
            <person name="Thennarasu S."/>
            <person name="Polireddy D."/>
            <person name="Antony A."/>
            <person name="Yada M.R."/>
            <person name="Algarawi S."/>
            <person name="Sivakumar N."/>
        </authorList>
    </citation>
    <scope>NUCLEOTIDE SEQUENCE [LARGE SCALE GENOMIC DNA]</scope>
    <source>
        <strain evidence="2 3">KIN24-T80</strain>
    </source>
</reference>
<dbReference type="REBASE" id="68594">
    <property type="entry name" value="MviT80McrBCP"/>
</dbReference>
<evidence type="ECO:0000313" key="2">
    <source>
        <dbReference type="EMBL" id="ENN96677.1"/>
    </source>
</evidence>
<dbReference type="PANTHER" id="PTHR37291:SF1">
    <property type="entry name" value="TYPE IV METHYL-DIRECTED RESTRICTION ENZYME ECOKMCRB SUBUNIT"/>
    <property type="match status" value="1"/>
</dbReference>
<sequence length="1002" mass="118137">MKKIKKSVKSIDLFKSPILKSYLNSESVNNELIRKLLKEIVLKTNNDNFNNMIDNFGNKIKEILNNSEIKEVGTTILSILATILNYKCYMPIHKKTVSEALRKDININIFWGIHCKNIEDFKQFMKTTNKIREELGIDSMLEVAYYLSKFEGGENMTVKVIENKIPELEKRLRLWKNFVNFVGKRYLPHYDLTSESNWLKIIEKIKNIVEKLEVGEENTEELIKKLFIYQDKDCGWKLIFAGGNVGVFKGFISNAPEEQLKKFVDIIIEVKNSNEFKDEWINKTYNLICEFNRQGVENYGESKLKKQLYNIFGELYGKLHIEREPIMNTCSRNILKEFYDFGEYNYNEFKEAFEMLKQKYKEIVGKLSEFSNGFINLEIDIMFNFFDKTKVWLLAPGKNAKYLEEFYKNNKIFIGWGDIGNLSKQDLNNPDDIKKLIMEKYSEEYNKEPRAAHKMLFDFYKNMNIGDIVVLRRGLKEVVGICKITGDYKYLTTDVPSDYNHSRNVEFIWFSKKGVKLDFSFTQSDTLQKIDNWDTFIKIFEKILNEDSDKVKNSEENIISKELKEKIDKILEKKGQIILYGVPGTGKTYSALKYVEGKGYYKFITFHQSYSYEDFIEGFKPKTTEDGNITYEVEDGIFKRLCILAIWEVLKDKEDIKKEIDLDRLLDKALKEFEDRYPVGSVLKTKMGKEFEIIDYKYEEDRIKSIKIKIESKNEKSLDKSDLEEIFKKALIEGYEIKGPGDIKKIKDTGLNSYYFAMYSELKEIINNIGYIQDENSQYKLSYDEIKEKVIKKLKEHEETKNVFKKEDFQNAKKYYLIIDEINRGNISNILGELITLLEKDKRLSEDNEIIVELPYSKELFAVPPNLYIIGTMNTADRSIALLDIALRRRFGFLEIEPNYDLINKEIEGINLKKLLESLNEKLMKLKDRDHRIGHSYFLNIKDLEDLEFVWYHEIIPLLEEYFYGDVDGLKEVLKDFIEKKENSYEIKRLTGEEFKNAINKI</sequence>
<dbReference type="RefSeq" id="WP_004589873.1">
    <property type="nucleotide sequence ID" value="NZ_APMM01000006.1"/>
</dbReference>
<dbReference type="OrthoDB" id="9837at2157"/>
<name>N6W004_9EURY</name>
<dbReference type="PATRIC" id="fig|1069083.5.peg.200"/>
<gene>
    <name evidence="2" type="ORF">J422_01026</name>
</gene>
<dbReference type="SUPFAM" id="SSF52540">
    <property type="entry name" value="P-loop containing nucleoside triphosphate hydrolases"/>
    <property type="match status" value="1"/>
</dbReference>
<dbReference type="PANTHER" id="PTHR37291">
    <property type="entry name" value="5-METHYLCYTOSINE-SPECIFIC RESTRICTION ENZYME B"/>
    <property type="match status" value="1"/>
</dbReference>
<evidence type="ECO:0000313" key="3">
    <source>
        <dbReference type="Proteomes" id="UP000053695"/>
    </source>
</evidence>
<keyword evidence="3" id="KW-1185">Reference proteome</keyword>
<dbReference type="Proteomes" id="UP000053695">
    <property type="component" value="Unassembled WGS sequence"/>
</dbReference>
<dbReference type="EMBL" id="APMM01000006">
    <property type="protein sequence ID" value="ENN96677.1"/>
    <property type="molecule type" value="Genomic_DNA"/>
</dbReference>
<dbReference type="InterPro" id="IPR011704">
    <property type="entry name" value="ATPase_dyneun-rel_AAA"/>
</dbReference>
<dbReference type="InterPro" id="IPR027417">
    <property type="entry name" value="P-loop_NTPase"/>
</dbReference>
<dbReference type="InterPro" id="IPR052934">
    <property type="entry name" value="Methyl-DNA_Rec/Restrict_Enz"/>
</dbReference>
<dbReference type="GO" id="GO:0005524">
    <property type="term" value="F:ATP binding"/>
    <property type="evidence" value="ECO:0007669"/>
    <property type="project" value="InterPro"/>
</dbReference>